<protein>
    <submittedName>
        <fullName evidence="1">Uncharacterized protein</fullName>
    </submittedName>
</protein>
<gene>
    <name evidence="1" type="ordered locus">DMR_36720</name>
</gene>
<dbReference type="STRING" id="573370.DMR_36720"/>
<dbReference type="EMBL" id="AP010904">
    <property type="protein sequence ID" value="BAH77163.1"/>
    <property type="molecule type" value="Genomic_DNA"/>
</dbReference>
<name>C4XM35_SOLM1</name>
<dbReference type="AlphaFoldDB" id="C4XM35"/>
<reference evidence="1 2" key="1">
    <citation type="journal article" date="2009" name="Genome Res.">
        <title>Whole genome sequence of Desulfovibrio magneticus strain RS-1 revealed common gene clusters in magnetotactic bacteria.</title>
        <authorList>
            <person name="Nakazawa H."/>
            <person name="Arakaki A."/>
            <person name="Narita-Yamada S."/>
            <person name="Yashiro I."/>
            <person name="Jinno K."/>
            <person name="Aoki N."/>
            <person name="Tsuruyama A."/>
            <person name="Okamura Y."/>
            <person name="Tanikawa S."/>
            <person name="Fujita N."/>
            <person name="Takeyama H."/>
            <person name="Matsunaga T."/>
        </authorList>
    </citation>
    <scope>NUCLEOTIDE SEQUENCE [LARGE SCALE GENOMIC DNA]</scope>
    <source>
        <strain evidence="2">ATCC 700980 / DSM 13731 / RS-1</strain>
    </source>
</reference>
<evidence type="ECO:0000313" key="1">
    <source>
        <dbReference type="EMBL" id="BAH77163.1"/>
    </source>
</evidence>
<organism evidence="1 2">
    <name type="scientific">Solidesulfovibrio magneticus (strain ATCC 700980 / DSM 13731 / RS-1)</name>
    <name type="common">Desulfovibrio magneticus</name>
    <dbReference type="NCBI Taxonomy" id="573370"/>
    <lineage>
        <taxon>Bacteria</taxon>
        <taxon>Pseudomonadati</taxon>
        <taxon>Thermodesulfobacteriota</taxon>
        <taxon>Desulfovibrionia</taxon>
        <taxon>Desulfovibrionales</taxon>
        <taxon>Desulfovibrionaceae</taxon>
        <taxon>Solidesulfovibrio</taxon>
    </lineage>
</organism>
<evidence type="ECO:0000313" key="2">
    <source>
        <dbReference type="Proteomes" id="UP000009071"/>
    </source>
</evidence>
<sequence>MHTGEWIMLKCFTNETAKPPRGIKRKKSGSRQLSLWNTTFRSISKVNCSLDEHSLREIAPLWTNAVIDLDLPDVKALEIKCQDVSESICSSASRICRTLKEKGLHHPSDVAAYLVLRELDDKGQRDVPEFRLKVIDFGITSLVKQGK</sequence>
<keyword evidence="2" id="KW-1185">Reference proteome</keyword>
<dbReference type="KEGG" id="dma:DMR_36720"/>
<dbReference type="Proteomes" id="UP000009071">
    <property type="component" value="Chromosome"/>
</dbReference>
<proteinExistence type="predicted"/>
<accession>C4XM35</accession>
<dbReference type="HOGENOM" id="CLU_1765072_0_0_7"/>